<evidence type="ECO:0000259" key="4">
    <source>
        <dbReference type="Pfam" id="PF14920"/>
    </source>
</evidence>
<feature type="region of interest" description="Disordered" evidence="1">
    <location>
        <begin position="724"/>
        <end position="798"/>
    </location>
</feature>
<dbReference type="Proteomes" id="UP001176940">
    <property type="component" value="Unassembled WGS sequence"/>
</dbReference>
<feature type="domain" description="MDN2-binding protein C-terminal" evidence="4">
    <location>
        <begin position="606"/>
        <end position="795"/>
    </location>
</feature>
<dbReference type="EMBL" id="CAUEEQ010067749">
    <property type="protein sequence ID" value="CAJ0965491.1"/>
    <property type="molecule type" value="Genomic_DNA"/>
</dbReference>
<dbReference type="InterPro" id="IPR039061">
    <property type="entry name" value="MTBP"/>
</dbReference>
<proteinExistence type="predicted"/>
<feature type="domain" description="DM2" evidence="3">
    <location>
        <begin position="272"/>
        <end position="602"/>
    </location>
</feature>
<dbReference type="InterPro" id="IPR029418">
    <property type="entry name" value="MTBP_C"/>
</dbReference>
<evidence type="ECO:0000256" key="1">
    <source>
        <dbReference type="SAM" id="MobiDB-lite"/>
    </source>
</evidence>
<organism evidence="5 6">
    <name type="scientific">Ranitomeya imitator</name>
    <name type="common">mimic poison frog</name>
    <dbReference type="NCBI Taxonomy" id="111125"/>
    <lineage>
        <taxon>Eukaryota</taxon>
        <taxon>Metazoa</taxon>
        <taxon>Chordata</taxon>
        <taxon>Craniata</taxon>
        <taxon>Vertebrata</taxon>
        <taxon>Euteleostomi</taxon>
        <taxon>Amphibia</taxon>
        <taxon>Batrachia</taxon>
        <taxon>Anura</taxon>
        <taxon>Neobatrachia</taxon>
        <taxon>Hyloidea</taxon>
        <taxon>Dendrobatidae</taxon>
        <taxon>Dendrobatinae</taxon>
        <taxon>Ranitomeya</taxon>
    </lineage>
</organism>
<dbReference type="Pfam" id="PF14918">
    <property type="entry name" value="MTBP_N"/>
    <property type="match status" value="1"/>
</dbReference>
<reference evidence="5" key="1">
    <citation type="submission" date="2023-07" db="EMBL/GenBank/DDBJ databases">
        <authorList>
            <person name="Stuckert A."/>
        </authorList>
    </citation>
    <scope>NUCLEOTIDE SEQUENCE</scope>
</reference>
<accession>A0ABN9MFC3</accession>
<comment type="caution">
    <text evidence="5">The sequence shown here is derived from an EMBL/GenBank/DDBJ whole genome shotgun (WGS) entry which is preliminary data.</text>
</comment>
<feature type="domain" description="DM2" evidence="2">
    <location>
        <begin position="1"/>
        <end position="242"/>
    </location>
</feature>
<dbReference type="InterPro" id="IPR029420">
    <property type="entry name" value="MTBP_central"/>
</dbReference>
<dbReference type="PANTHER" id="PTHR14382">
    <property type="entry name" value="MDM2-BINDING PROTEIN"/>
    <property type="match status" value="1"/>
</dbReference>
<feature type="compositionally biased region" description="Low complexity" evidence="1">
    <location>
        <begin position="724"/>
        <end position="735"/>
    </location>
</feature>
<name>A0ABN9MFC3_9NEOB</name>
<dbReference type="InterPro" id="IPR029421">
    <property type="entry name" value="MTBP_N"/>
</dbReference>
<feature type="region of interest" description="Disordered" evidence="1">
    <location>
        <begin position="677"/>
        <end position="700"/>
    </location>
</feature>
<feature type="compositionally biased region" description="Polar residues" evidence="1">
    <location>
        <begin position="769"/>
        <end position="780"/>
    </location>
</feature>
<dbReference type="PANTHER" id="PTHR14382:SF1">
    <property type="entry name" value="MDM2-BINDING PROTEIN"/>
    <property type="match status" value="1"/>
</dbReference>
<gene>
    <name evidence="5" type="ORF">RIMI_LOCUS20339234</name>
</gene>
<evidence type="ECO:0000259" key="3">
    <source>
        <dbReference type="Pfam" id="PF14919"/>
    </source>
</evidence>
<dbReference type="Pfam" id="PF14920">
    <property type="entry name" value="MTBP_C"/>
    <property type="match status" value="1"/>
</dbReference>
<sequence length="882" mass="98572">MERYVLLIYWQKQAAESSRETLPSGFVDVKDFYNHLKELCTKHTDTFPACSLTGEPAVRKWFFAIQATFGFSQYCSLAWEDLCPVLDDSEELPHSTFEDCLCGLQSPENDEDDSSRDSVTDTSLFEEAAESLHQLSDKLPAPGRGLVDVLLISPDVPKMKHCVLAVGAIKHLKEWHRAKISIVTEDRKGWQKISSYLSANVISPDDLNNSLDPQELWRGSVEVGEQKFTSQVEFQDFCIRSLCNVGSQSGSLQLSDELTNRPNKSLPSVLPEVFYYYGSSLEFIQMVSLAELPHYFISNCAYELCLTRNSLKGKSKLMLGQLSSLNDKVGAIFLLSCNVCSLPLPPALQRSSKKWREYMSRKPREIKAPGIELKGEYCSYYFLIQGKDNGVCKATMLHSASQINGAASLVLLHRRLQKKPNTYESNFGSATSLPIFHGDHLMKREKCLAQAQTLAVDKYLQTREDGQLSIPVNEDSLKTLLKLTRDCVLRHFESKFSSQDFEASVESVPPAGSDKSSLFDMNSSEWPERNVLQNLENFEKIKRRIRASILSSAADQLLVRKDIQKEGVTVLDAKELLKYFTPQGAASGELQPLQLQRGNNAFLLTPDLTPRKLRSLPFEKASECHYHGLEFCLDGRKALDRDVAFSELQSRLIRYETQTTCTRECCPVPFALSPLPSPAVLSEPGSVPDGESLKGTDPLRHKRRCRDLDGLIASKRFAKSESSDSLLSLASEGSGPNARITRLRSESVAPVSSSCVRPRSRDRGASLGSKPTQPKQSGNPENEVKESRSQKHNRVRCQGTSSSGLLILDMFDLKGLERRSYPAECSSDCCPSPKDRNWSGLKKKKKKSFYPPKSCAREENLSPGLADMSYGHRLSGLLYSIL</sequence>
<evidence type="ECO:0000313" key="5">
    <source>
        <dbReference type="EMBL" id="CAJ0965491.1"/>
    </source>
</evidence>
<evidence type="ECO:0008006" key="7">
    <source>
        <dbReference type="Google" id="ProtNLM"/>
    </source>
</evidence>
<protein>
    <recommendedName>
        <fullName evidence="7">Mdm2-binding protein</fullName>
    </recommendedName>
</protein>
<keyword evidence="6" id="KW-1185">Reference proteome</keyword>
<dbReference type="Pfam" id="PF14919">
    <property type="entry name" value="MTBP_mid"/>
    <property type="match status" value="1"/>
</dbReference>
<feature type="compositionally biased region" description="Low complexity" evidence="1">
    <location>
        <begin position="747"/>
        <end position="757"/>
    </location>
</feature>
<evidence type="ECO:0000313" key="6">
    <source>
        <dbReference type="Proteomes" id="UP001176940"/>
    </source>
</evidence>
<evidence type="ECO:0000259" key="2">
    <source>
        <dbReference type="Pfam" id="PF14918"/>
    </source>
</evidence>